<evidence type="ECO:0000313" key="3">
    <source>
        <dbReference type="Proteomes" id="UP000236736"/>
    </source>
</evidence>
<dbReference type="Proteomes" id="UP000236736">
    <property type="component" value="Unassembled WGS sequence"/>
</dbReference>
<dbReference type="STRING" id="1120964.GCA_001313265_06315"/>
<gene>
    <name evidence="2" type="ORF">SAMN03080598_03839</name>
</gene>
<keyword evidence="3" id="KW-1185">Reference proteome</keyword>
<sequence length="369" mass="41264">MKSKNLGNRNWIFTISHLMVGMIFFFSCQKQVQQESLSPETVLEEETADGIFPYLRLSTYGFFEGDIKNLKPVADLIFYQPASSLFTDNAFKSRFVYIPEGEKAQLEGDDLSLPLGSVLVKNFFYPADFRNPQGDRRIIETRLMIREENGWQAYPYVWNESQSDAVLKVIGGEFEISYVDLQGKQQLVSYLVPNKNQCKGCHNKNEIMAPIGFQTKHLNHSLDFVQSPSNQLEFLTETGKLEGFKGASKHPGMVNYEDESQALAQRAMAYLDINCAHCHSAEGPASTSGLFLTYDQKDPMKLGINKTPVAAGSGAGGFKFDIVPGKPDESILVHRMNSTQAGIAMPELGRTTVDKKGLELIKAWISNME</sequence>
<dbReference type="InterPro" id="IPR022269">
    <property type="entry name" value="SO_2930-like_C"/>
</dbReference>
<feature type="transmembrane region" description="Helical" evidence="1">
    <location>
        <begin position="12"/>
        <end position="27"/>
    </location>
</feature>
<accession>A0A1H5ZZU3</accession>
<dbReference type="AlphaFoldDB" id="A0A1H5ZZU3"/>
<evidence type="ECO:0000313" key="2">
    <source>
        <dbReference type="EMBL" id="SEG42008.1"/>
    </source>
</evidence>
<keyword evidence="1" id="KW-0472">Membrane</keyword>
<keyword evidence="1" id="KW-1133">Transmembrane helix</keyword>
<reference evidence="3" key="1">
    <citation type="submission" date="2016-10" db="EMBL/GenBank/DDBJ databases">
        <authorList>
            <person name="Varghese N."/>
            <person name="Submissions S."/>
        </authorList>
    </citation>
    <scope>NUCLEOTIDE SEQUENCE [LARGE SCALE GENOMIC DNA]</scope>
    <source>
        <strain evidence="3">DSM 17298</strain>
    </source>
</reference>
<evidence type="ECO:0000256" key="1">
    <source>
        <dbReference type="SAM" id="Phobius"/>
    </source>
</evidence>
<protein>
    <submittedName>
        <fullName evidence="2">Uncharacterized protein</fullName>
    </submittedName>
</protein>
<keyword evidence="1" id="KW-0812">Transmembrane</keyword>
<dbReference type="EMBL" id="FNVR01000034">
    <property type="protein sequence ID" value="SEG42008.1"/>
    <property type="molecule type" value="Genomic_DNA"/>
</dbReference>
<dbReference type="RefSeq" id="WP_235010116.1">
    <property type="nucleotide sequence ID" value="NZ_FNVR01000034.1"/>
</dbReference>
<name>A0A1H5ZZU3_9BACT</name>
<proteinExistence type="predicted"/>
<dbReference type="NCBIfam" id="TIGR03806">
    <property type="entry name" value="chp_HNE_0200"/>
    <property type="match status" value="1"/>
</dbReference>
<dbReference type="PROSITE" id="PS51257">
    <property type="entry name" value="PROKAR_LIPOPROTEIN"/>
    <property type="match status" value="1"/>
</dbReference>
<organism evidence="2 3">
    <name type="scientific">Algoriphagus boritolerans DSM 17298 = JCM 18970</name>
    <dbReference type="NCBI Taxonomy" id="1120964"/>
    <lineage>
        <taxon>Bacteria</taxon>
        <taxon>Pseudomonadati</taxon>
        <taxon>Bacteroidota</taxon>
        <taxon>Cytophagia</taxon>
        <taxon>Cytophagales</taxon>
        <taxon>Cyclobacteriaceae</taxon>
        <taxon>Algoriphagus</taxon>
    </lineage>
</organism>